<evidence type="ECO:0000313" key="2">
    <source>
        <dbReference type="Proteomes" id="UP000594342"/>
    </source>
</evidence>
<sequence length="343" mass="38767">MSDLLDYIKMQKNRGMDDYQTLKSAKRYAQNGGVKKLKMTGGDLTLTPEQAQQIITTLETVKDKDQPDYQTLLAAASGESLLLPNYNDFESEVVPKLQQLVQGSGKVKQTVEKEQSLEDPLAETTVLEDPVLLEEGGQQQEIVPPGGQKPEVQVQTYEVLKPQTILFHPSQDVKRFSDSMIFVDLKKVLDRNTQRSFSMFFTPNEEYARRYSGLWSLNKRPVFVHKLQVKEGRPITGIKVIDAAVIPDSMDNLDLAKGMCGPTEDGTINGIKVEQKLDNSASVEEYYICNPEIWFDLVETWMQFGSTEWVKITKENTKTIQVPPNRKLDKDVNVEADLSLTEV</sequence>
<dbReference type="Proteomes" id="UP000594342">
    <property type="component" value="Unassembled WGS sequence"/>
</dbReference>
<dbReference type="EMBL" id="UPSH01000001">
    <property type="protein sequence ID" value="VBB18090.1"/>
    <property type="molecule type" value="Genomic_DNA"/>
</dbReference>
<reference evidence="1 2" key="1">
    <citation type="submission" date="2018-10" db="EMBL/GenBank/DDBJ databases">
        <authorList>
            <consortium name="IHU Genomes"/>
        </authorList>
    </citation>
    <scope>NUCLEOTIDE SEQUENCE [LARGE SCALE GENOMIC DNA]</scope>
    <source>
        <strain evidence="1 2">A1</strain>
    </source>
</reference>
<proteinExistence type="predicted"/>
<gene>
    <name evidence="1" type="ORF">YASMINEVIRUS_553</name>
</gene>
<comment type="caution">
    <text evidence="1">The sequence shown here is derived from an EMBL/GenBank/DDBJ whole genome shotgun (WGS) entry which is preliminary data.</text>
</comment>
<evidence type="ECO:0000313" key="1">
    <source>
        <dbReference type="EMBL" id="VBB18090.1"/>
    </source>
</evidence>
<keyword evidence="2" id="KW-1185">Reference proteome</keyword>
<protein>
    <submittedName>
        <fullName evidence="1">Uncharacterized protein</fullName>
    </submittedName>
</protein>
<organism evidence="1 2">
    <name type="scientific">Yasminevirus sp. GU-2018</name>
    <dbReference type="NCBI Taxonomy" id="2420051"/>
    <lineage>
        <taxon>Viruses</taxon>
        <taxon>Varidnaviria</taxon>
        <taxon>Bamfordvirae</taxon>
        <taxon>Nucleocytoviricota</taxon>
        <taxon>Megaviricetes</taxon>
        <taxon>Imitervirales</taxon>
        <taxon>Mimiviridae</taxon>
        <taxon>Klosneuvirinae</taxon>
        <taxon>Yasminevirus</taxon>
        <taxon>Yasminevirus saudimassiliense</taxon>
    </lineage>
</organism>
<name>A0A5K0U8F4_9VIRU</name>
<accession>A0A5K0U8F4</accession>